<dbReference type="AlphaFoldDB" id="A0A0B5BC66"/>
<keyword evidence="10" id="KW-1185">Reference proteome</keyword>
<evidence type="ECO:0000256" key="1">
    <source>
        <dbReference type="ARBA" id="ARBA00008857"/>
    </source>
</evidence>
<feature type="domain" description="Tyr recombinase" evidence="7">
    <location>
        <begin position="165"/>
        <end position="335"/>
    </location>
</feature>
<dbReference type="OrthoDB" id="9789256at2"/>
<accession>A0A0B5BC66</accession>
<evidence type="ECO:0000256" key="5">
    <source>
        <dbReference type="PROSITE-ProRule" id="PRU01248"/>
    </source>
</evidence>
<gene>
    <name evidence="9" type="ORF">GPICK_00970</name>
</gene>
<keyword evidence="4" id="KW-0233">DNA recombination</keyword>
<evidence type="ECO:0000256" key="3">
    <source>
        <dbReference type="ARBA" id="ARBA00023125"/>
    </source>
</evidence>
<dbReference type="PROSITE" id="PS51898">
    <property type="entry name" value="TYR_RECOMBINASE"/>
    <property type="match status" value="1"/>
</dbReference>
<evidence type="ECO:0008006" key="11">
    <source>
        <dbReference type="Google" id="ProtNLM"/>
    </source>
</evidence>
<dbReference type="Proteomes" id="UP000057609">
    <property type="component" value="Chromosome"/>
</dbReference>
<dbReference type="InterPro" id="IPR011010">
    <property type="entry name" value="DNA_brk_join_enz"/>
</dbReference>
<dbReference type="InterPro" id="IPR010998">
    <property type="entry name" value="Integrase_recombinase_N"/>
</dbReference>
<evidence type="ECO:0000256" key="6">
    <source>
        <dbReference type="SAM" id="MobiDB-lite"/>
    </source>
</evidence>
<evidence type="ECO:0000313" key="10">
    <source>
        <dbReference type="Proteomes" id="UP000057609"/>
    </source>
</evidence>
<evidence type="ECO:0000259" key="7">
    <source>
        <dbReference type="PROSITE" id="PS51898"/>
    </source>
</evidence>
<dbReference type="PANTHER" id="PTHR30349">
    <property type="entry name" value="PHAGE INTEGRASE-RELATED"/>
    <property type="match status" value="1"/>
</dbReference>
<dbReference type="Gene3D" id="1.10.150.130">
    <property type="match status" value="1"/>
</dbReference>
<dbReference type="InterPro" id="IPR002104">
    <property type="entry name" value="Integrase_catalytic"/>
</dbReference>
<dbReference type="SUPFAM" id="SSF56349">
    <property type="entry name" value="DNA breaking-rejoining enzymes"/>
    <property type="match status" value="1"/>
</dbReference>
<dbReference type="KEGG" id="gpi:GPICK_00970"/>
<evidence type="ECO:0000259" key="8">
    <source>
        <dbReference type="PROSITE" id="PS51900"/>
    </source>
</evidence>
<dbReference type="PROSITE" id="PS51900">
    <property type="entry name" value="CB"/>
    <property type="match status" value="1"/>
</dbReference>
<evidence type="ECO:0000256" key="4">
    <source>
        <dbReference type="ARBA" id="ARBA00023172"/>
    </source>
</evidence>
<dbReference type="InterPro" id="IPR013762">
    <property type="entry name" value="Integrase-like_cat_sf"/>
</dbReference>
<proteinExistence type="inferred from homology"/>
<dbReference type="EMBL" id="CP009788">
    <property type="protein sequence ID" value="AJE02140.1"/>
    <property type="molecule type" value="Genomic_DNA"/>
</dbReference>
<sequence length="356" mass="39303">MSVREHPRKADWWIIDYYPDGRGGKRERIPFKGSYEDALVMEQELLEARANPPVAPIGLPPLISKLAPEYLMWAANHLAPTTVSGIETALELYLLPFFGNHRPHHLAQALVESYKAKRLEDKVKKRTINKELSYFSGLLKWALKQGKISALPLKIEGFPTKQTLPPAPRLPERTEIESLIGHMKGDAKWLVSLLFLCGLRRSEAFGLQGHNVAQSGKLLIVVGKGGKERIIPVPPELQGELQSRSVSVGQHGLLFPSPKTGKKRDNIRRSLITAAKKAGIQVRVYHHLMRHGYGTHAIAAGVPQRIVQSAMGHTSPATTDKYTHLAGAHLSRAFEPFTGKVDDGPPPPENMDGAGI</sequence>
<dbReference type="RefSeq" id="WP_039739722.1">
    <property type="nucleotide sequence ID" value="NZ_CP009788.1"/>
</dbReference>
<dbReference type="HOGENOM" id="CLU_777933_0_0_7"/>
<dbReference type="PANTHER" id="PTHR30349:SF64">
    <property type="entry name" value="PROPHAGE INTEGRASE INTD-RELATED"/>
    <property type="match status" value="1"/>
</dbReference>
<evidence type="ECO:0000256" key="2">
    <source>
        <dbReference type="ARBA" id="ARBA00022908"/>
    </source>
</evidence>
<dbReference type="Gene3D" id="1.10.443.10">
    <property type="entry name" value="Intergrase catalytic core"/>
    <property type="match status" value="1"/>
</dbReference>
<reference evidence="9 10" key="1">
    <citation type="journal article" date="2015" name="Genome Announc.">
        <title>Complete Genome of Geobacter pickeringii G13T, a Metal-Reducing Isolate from Sedimentary Kaolin Deposits.</title>
        <authorList>
            <person name="Badalamenti J.P."/>
            <person name="Bond D.R."/>
        </authorList>
    </citation>
    <scope>NUCLEOTIDE SEQUENCE [LARGE SCALE GENOMIC DNA]</scope>
    <source>
        <strain evidence="9 10">G13</strain>
    </source>
</reference>
<organism evidence="9 10">
    <name type="scientific">Geobacter pickeringii</name>
    <dbReference type="NCBI Taxonomy" id="345632"/>
    <lineage>
        <taxon>Bacteria</taxon>
        <taxon>Pseudomonadati</taxon>
        <taxon>Thermodesulfobacteriota</taxon>
        <taxon>Desulfuromonadia</taxon>
        <taxon>Geobacterales</taxon>
        <taxon>Geobacteraceae</taxon>
        <taxon>Geobacter</taxon>
    </lineage>
</organism>
<protein>
    <recommendedName>
        <fullName evidence="11">Integrase</fullName>
    </recommendedName>
</protein>
<dbReference type="GO" id="GO:0003677">
    <property type="term" value="F:DNA binding"/>
    <property type="evidence" value="ECO:0007669"/>
    <property type="project" value="UniProtKB-UniRule"/>
</dbReference>
<feature type="region of interest" description="Disordered" evidence="6">
    <location>
        <begin position="336"/>
        <end position="356"/>
    </location>
</feature>
<name>A0A0B5BC66_9BACT</name>
<evidence type="ECO:0000313" key="9">
    <source>
        <dbReference type="EMBL" id="AJE02140.1"/>
    </source>
</evidence>
<dbReference type="STRING" id="345632.GPICK_00970"/>
<dbReference type="GO" id="GO:0015074">
    <property type="term" value="P:DNA integration"/>
    <property type="evidence" value="ECO:0007669"/>
    <property type="project" value="UniProtKB-KW"/>
</dbReference>
<keyword evidence="3 5" id="KW-0238">DNA-binding</keyword>
<dbReference type="GO" id="GO:0006310">
    <property type="term" value="P:DNA recombination"/>
    <property type="evidence" value="ECO:0007669"/>
    <property type="project" value="UniProtKB-KW"/>
</dbReference>
<dbReference type="InterPro" id="IPR050090">
    <property type="entry name" value="Tyrosine_recombinase_XerCD"/>
</dbReference>
<dbReference type="Pfam" id="PF00589">
    <property type="entry name" value="Phage_integrase"/>
    <property type="match status" value="1"/>
</dbReference>
<feature type="domain" description="Core-binding (CB)" evidence="8">
    <location>
        <begin position="61"/>
        <end position="143"/>
    </location>
</feature>
<dbReference type="InterPro" id="IPR044068">
    <property type="entry name" value="CB"/>
</dbReference>
<comment type="similarity">
    <text evidence="1">Belongs to the 'phage' integrase family.</text>
</comment>
<keyword evidence="2" id="KW-0229">DNA integration</keyword>